<dbReference type="NCBIfam" id="NF040465">
    <property type="entry name" value="T7_gp19.5"/>
    <property type="match status" value="1"/>
</dbReference>
<dbReference type="Proteomes" id="UP000240985">
    <property type="component" value="Segment"/>
</dbReference>
<dbReference type="EMBL" id="MG966531">
    <property type="protein sequence ID" value="AVJ51930.1"/>
    <property type="molecule type" value="Genomic_DNA"/>
</dbReference>
<sequence>MFRFVLTLLKHRVTYRFLVVLVAALGCASTIGDTIGTLESYVCAVLSCSD</sequence>
<dbReference type="PROSITE" id="PS51257">
    <property type="entry name" value="PROKAR_LIPOPROTEIN"/>
    <property type="match status" value="1"/>
</dbReference>
<evidence type="ECO:0000313" key="2">
    <source>
        <dbReference type="Proteomes" id="UP000240985"/>
    </source>
</evidence>
<gene>
    <name evidence="1" type="ORF">ebrios_47</name>
</gene>
<protein>
    <recommendedName>
        <fullName evidence="3">Lipoprotein</fullName>
    </recommendedName>
</protein>
<evidence type="ECO:0008006" key="3">
    <source>
        <dbReference type="Google" id="ProtNLM"/>
    </source>
</evidence>
<evidence type="ECO:0000313" key="1">
    <source>
        <dbReference type="EMBL" id="AVJ51930.1"/>
    </source>
</evidence>
<keyword evidence="2" id="KW-1185">Reference proteome</keyword>
<name>A0A2P1CL37_9CAUD</name>
<organism evidence="1 2">
    <name type="scientific">Escherichia phage Ebrios</name>
    <dbReference type="NCBI Taxonomy" id="2099356"/>
    <lineage>
        <taxon>Viruses</taxon>
        <taxon>Duplodnaviria</taxon>
        <taxon>Heunggongvirae</taxon>
        <taxon>Uroviricota</taxon>
        <taxon>Caudoviricetes</taxon>
        <taxon>Autographivirales</taxon>
        <taxon>Autotranscriptaviridae</taxon>
        <taxon>Studiervirinae</taxon>
        <taxon>Ebriosvirus</taxon>
        <taxon>Ebriosvirus ebrios</taxon>
        <taxon>Teseptimavirus ebrios</taxon>
    </lineage>
</organism>
<proteinExistence type="predicted"/>
<reference evidence="1 2" key="1">
    <citation type="submission" date="2018-02" db="EMBL/GenBank/DDBJ databases">
        <title>Complete Genome Sequence of Ebrios, a novel T7-like phage isolated from the Lagoon Ebrie in Abidjan.</title>
        <authorList>
            <person name="Ngazoa-Kakou S."/>
            <person name="Philippe C."/>
            <person name="Tremblay D.M."/>
            <person name="Loignon S."/>
            <person name="Koudou A."/>
            <person name="Abole A."/>
            <person name="Coulibaly D.N."/>
            <person name="Kan Kouassi S."/>
            <person name="Kouame-Sina M."/>
            <person name="Aoussi S."/>
            <person name="Dosso M."/>
            <person name="Moineau S."/>
        </authorList>
    </citation>
    <scope>NUCLEOTIDE SEQUENCE [LARGE SCALE GENOMIC DNA]</scope>
</reference>
<accession>A0A2P1CL37</accession>